<evidence type="ECO:0000313" key="1">
    <source>
        <dbReference type="EMBL" id="KAF9499175.1"/>
    </source>
</evidence>
<dbReference type="EMBL" id="MU154533">
    <property type="protein sequence ID" value="KAF9499175.1"/>
    <property type="molecule type" value="Genomic_DNA"/>
</dbReference>
<sequence>MVVSASCCGGRPEFLTHLSKGFKLSDCRCCLLRENYWYASFHPHSSPVSHNNLEASQYSTRCRSVTASIYID</sequence>
<proteinExistence type="predicted"/>
<organism evidence="1 2">
    <name type="scientific">Pleurotus eryngii</name>
    <name type="common">Boletus of the steppes</name>
    <dbReference type="NCBI Taxonomy" id="5323"/>
    <lineage>
        <taxon>Eukaryota</taxon>
        <taxon>Fungi</taxon>
        <taxon>Dikarya</taxon>
        <taxon>Basidiomycota</taxon>
        <taxon>Agaricomycotina</taxon>
        <taxon>Agaricomycetes</taxon>
        <taxon>Agaricomycetidae</taxon>
        <taxon>Agaricales</taxon>
        <taxon>Pleurotineae</taxon>
        <taxon>Pleurotaceae</taxon>
        <taxon>Pleurotus</taxon>
    </lineage>
</organism>
<accession>A0A9P6A341</accession>
<reference evidence="1" key="1">
    <citation type="submission" date="2020-11" db="EMBL/GenBank/DDBJ databases">
        <authorList>
            <consortium name="DOE Joint Genome Institute"/>
            <person name="Ahrendt S."/>
            <person name="Riley R."/>
            <person name="Andreopoulos W."/>
            <person name="Labutti K."/>
            <person name="Pangilinan J."/>
            <person name="Ruiz-Duenas F.J."/>
            <person name="Barrasa J.M."/>
            <person name="Sanchez-Garcia M."/>
            <person name="Camarero S."/>
            <person name="Miyauchi S."/>
            <person name="Serrano A."/>
            <person name="Linde D."/>
            <person name="Babiker R."/>
            <person name="Drula E."/>
            <person name="Ayuso-Fernandez I."/>
            <person name="Pacheco R."/>
            <person name="Padilla G."/>
            <person name="Ferreira P."/>
            <person name="Barriuso J."/>
            <person name="Kellner H."/>
            <person name="Castanera R."/>
            <person name="Alfaro M."/>
            <person name="Ramirez L."/>
            <person name="Pisabarro A.G."/>
            <person name="Kuo A."/>
            <person name="Tritt A."/>
            <person name="Lipzen A."/>
            <person name="He G."/>
            <person name="Yan M."/>
            <person name="Ng V."/>
            <person name="Cullen D."/>
            <person name="Martin F."/>
            <person name="Rosso M.-N."/>
            <person name="Henrissat B."/>
            <person name="Hibbett D."/>
            <person name="Martinez A.T."/>
            <person name="Grigoriev I.V."/>
        </authorList>
    </citation>
    <scope>NUCLEOTIDE SEQUENCE</scope>
    <source>
        <strain evidence="1">ATCC 90797</strain>
    </source>
</reference>
<keyword evidence="2" id="KW-1185">Reference proteome</keyword>
<name>A0A9P6A341_PLEER</name>
<protein>
    <submittedName>
        <fullName evidence="1">Uncharacterized protein</fullName>
    </submittedName>
</protein>
<comment type="caution">
    <text evidence="1">The sequence shown here is derived from an EMBL/GenBank/DDBJ whole genome shotgun (WGS) entry which is preliminary data.</text>
</comment>
<gene>
    <name evidence="1" type="ORF">BDN71DRAFT_1442215</name>
</gene>
<dbReference type="Proteomes" id="UP000807025">
    <property type="component" value="Unassembled WGS sequence"/>
</dbReference>
<evidence type="ECO:0000313" key="2">
    <source>
        <dbReference type="Proteomes" id="UP000807025"/>
    </source>
</evidence>
<dbReference type="AlphaFoldDB" id="A0A9P6A341"/>